<dbReference type="SUPFAM" id="SSF55729">
    <property type="entry name" value="Acyl-CoA N-acyltransferases (Nat)"/>
    <property type="match status" value="1"/>
</dbReference>
<dbReference type="CDD" id="cd04301">
    <property type="entry name" value="NAT_SF"/>
    <property type="match status" value="1"/>
</dbReference>
<dbReference type="PROSITE" id="PS51186">
    <property type="entry name" value="GNAT"/>
    <property type="match status" value="1"/>
</dbReference>
<sequence>MINIESLKKYVGIIPEEEFMELATKIYMITDFICDDYPKHKEWYFTKQLPATINGDERNILFVRNPENVNEIISMACLKRDEEEQKICTLYVSDKCRGLGIGKAIVEESMRWLGTTKPLITLADYKLEMFKPIINKYGWELTEVVSGLYNDISQELCFNGTLTKDNDETLEQQLHKKLIRVLKNRCEQIK</sequence>
<dbReference type="InterPro" id="IPR000182">
    <property type="entry name" value="GNAT_dom"/>
</dbReference>
<proteinExistence type="predicted"/>
<dbReference type="EMBL" id="DVFV01000047">
    <property type="protein sequence ID" value="HIQ90503.1"/>
    <property type="molecule type" value="Genomic_DNA"/>
</dbReference>
<comment type="caution">
    <text evidence="2">The sequence shown here is derived from an EMBL/GenBank/DDBJ whole genome shotgun (WGS) entry which is preliminary data.</text>
</comment>
<protein>
    <submittedName>
        <fullName evidence="2">GNAT family N-acetyltransferase</fullName>
    </submittedName>
</protein>
<evidence type="ECO:0000259" key="1">
    <source>
        <dbReference type="PROSITE" id="PS51186"/>
    </source>
</evidence>
<gene>
    <name evidence="2" type="ORF">IAB27_02595</name>
</gene>
<dbReference type="Proteomes" id="UP000886786">
    <property type="component" value="Unassembled WGS sequence"/>
</dbReference>
<reference evidence="2" key="1">
    <citation type="submission" date="2020-10" db="EMBL/GenBank/DDBJ databases">
        <authorList>
            <person name="Gilroy R."/>
        </authorList>
    </citation>
    <scope>NUCLEOTIDE SEQUENCE</scope>
    <source>
        <strain evidence="2">CHK147-3167</strain>
    </source>
</reference>
<feature type="domain" description="N-acetyltransferase" evidence="1">
    <location>
        <begin position="17"/>
        <end position="163"/>
    </location>
</feature>
<reference evidence="2" key="2">
    <citation type="journal article" date="2021" name="PeerJ">
        <title>Extensive microbial diversity within the chicken gut microbiome revealed by metagenomics and culture.</title>
        <authorList>
            <person name="Gilroy R."/>
            <person name="Ravi A."/>
            <person name="Getino M."/>
            <person name="Pursley I."/>
            <person name="Horton D.L."/>
            <person name="Alikhan N.F."/>
            <person name="Baker D."/>
            <person name="Gharbi K."/>
            <person name="Hall N."/>
            <person name="Watson M."/>
            <person name="Adriaenssens E.M."/>
            <person name="Foster-Nyarko E."/>
            <person name="Jarju S."/>
            <person name="Secka A."/>
            <person name="Antonio M."/>
            <person name="Oren A."/>
            <person name="Chaudhuri R.R."/>
            <person name="La Ragione R."/>
            <person name="Hildebrand F."/>
            <person name="Pallen M.J."/>
        </authorList>
    </citation>
    <scope>NUCLEOTIDE SEQUENCE</scope>
    <source>
        <strain evidence="2">CHK147-3167</strain>
    </source>
</reference>
<dbReference type="InterPro" id="IPR016181">
    <property type="entry name" value="Acyl_CoA_acyltransferase"/>
</dbReference>
<evidence type="ECO:0000313" key="3">
    <source>
        <dbReference type="Proteomes" id="UP000886786"/>
    </source>
</evidence>
<accession>A0A9D0ZQA0</accession>
<name>A0A9D0ZQA0_9FIRM</name>
<dbReference type="Gene3D" id="3.40.630.30">
    <property type="match status" value="1"/>
</dbReference>
<dbReference type="Pfam" id="PF00583">
    <property type="entry name" value="Acetyltransf_1"/>
    <property type="match status" value="1"/>
</dbReference>
<dbReference type="GO" id="GO:0016747">
    <property type="term" value="F:acyltransferase activity, transferring groups other than amino-acyl groups"/>
    <property type="evidence" value="ECO:0007669"/>
    <property type="project" value="InterPro"/>
</dbReference>
<dbReference type="AlphaFoldDB" id="A0A9D0ZQA0"/>
<evidence type="ECO:0000313" key="2">
    <source>
        <dbReference type="EMBL" id="HIQ90503.1"/>
    </source>
</evidence>
<organism evidence="2 3">
    <name type="scientific">Candidatus Coprosoma intestinipullorum</name>
    <dbReference type="NCBI Taxonomy" id="2840752"/>
    <lineage>
        <taxon>Bacteria</taxon>
        <taxon>Bacillati</taxon>
        <taxon>Bacillota</taxon>
        <taxon>Bacillota incertae sedis</taxon>
        <taxon>Candidatus Coprosoma</taxon>
    </lineage>
</organism>